<reference evidence="3" key="1">
    <citation type="journal article" date="2019" name="Curr. Biol.">
        <title>Genome Sequence of Striga asiatica Provides Insight into the Evolution of Plant Parasitism.</title>
        <authorList>
            <person name="Yoshida S."/>
            <person name="Kim S."/>
            <person name="Wafula E.K."/>
            <person name="Tanskanen J."/>
            <person name="Kim Y.M."/>
            <person name="Honaas L."/>
            <person name="Yang Z."/>
            <person name="Spallek T."/>
            <person name="Conn C.E."/>
            <person name="Ichihashi Y."/>
            <person name="Cheong K."/>
            <person name="Cui S."/>
            <person name="Der J.P."/>
            <person name="Gundlach H."/>
            <person name="Jiao Y."/>
            <person name="Hori C."/>
            <person name="Ishida J.K."/>
            <person name="Kasahara H."/>
            <person name="Kiba T."/>
            <person name="Kim M.S."/>
            <person name="Koo N."/>
            <person name="Laohavisit A."/>
            <person name="Lee Y.H."/>
            <person name="Lumba S."/>
            <person name="McCourt P."/>
            <person name="Mortimer J.C."/>
            <person name="Mutuku J.M."/>
            <person name="Nomura T."/>
            <person name="Sasaki-Sekimoto Y."/>
            <person name="Seto Y."/>
            <person name="Wang Y."/>
            <person name="Wakatake T."/>
            <person name="Sakakibara H."/>
            <person name="Demura T."/>
            <person name="Yamaguchi S."/>
            <person name="Yoneyama K."/>
            <person name="Manabe R.I."/>
            <person name="Nelson D.C."/>
            <person name="Schulman A.H."/>
            <person name="Timko M.P."/>
            <person name="dePamphilis C.W."/>
            <person name="Choi D."/>
            <person name="Shirasu K."/>
        </authorList>
    </citation>
    <scope>NUCLEOTIDE SEQUENCE [LARGE SCALE GENOMIC DNA]</scope>
    <source>
        <strain evidence="3">cv. UVA1</strain>
    </source>
</reference>
<keyword evidence="2" id="KW-0804">Transcription</keyword>
<evidence type="ECO:0000313" key="3">
    <source>
        <dbReference type="Proteomes" id="UP000325081"/>
    </source>
</evidence>
<dbReference type="EMBL" id="BKCP01012737">
    <property type="protein sequence ID" value="GER56834.1"/>
    <property type="molecule type" value="Genomic_DNA"/>
</dbReference>
<feature type="region of interest" description="Disordered" evidence="1">
    <location>
        <begin position="88"/>
        <end position="111"/>
    </location>
</feature>
<comment type="caution">
    <text evidence="2">The sequence shown here is derived from an EMBL/GenBank/DDBJ whole genome shotgun (WGS) entry which is preliminary data.</text>
</comment>
<feature type="compositionally biased region" description="Basic and acidic residues" evidence="1">
    <location>
        <begin position="88"/>
        <end position="100"/>
    </location>
</feature>
<gene>
    <name evidence="2" type="ORF">STAS_34582</name>
</gene>
<keyword evidence="2" id="KW-0240">DNA-directed RNA polymerase</keyword>
<keyword evidence="3" id="KW-1185">Reference proteome</keyword>
<dbReference type="AlphaFoldDB" id="A0A5A7RI58"/>
<sequence length="111" mass="12260">MGLCGDLRARFGVMDVAELIEKHVPQSFGPRQLGASGKIDDGLLQYSIISIKDKDPKFEKDLIYPLAKDHHHPSSICNGLLLLLVREKDTKPPGKPDHRGSQNPTSSTFIL</sequence>
<evidence type="ECO:0000313" key="2">
    <source>
        <dbReference type="EMBL" id="GER56834.1"/>
    </source>
</evidence>
<proteinExistence type="predicted"/>
<dbReference type="GO" id="GO:0000428">
    <property type="term" value="C:DNA-directed RNA polymerase complex"/>
    <property type="evidence" value="ECO:0007669"/>
    <property type="project" value="UniProtKB-KW"/>
</dbReference>
<name>A0A5A7RI58_STRAF</name>
<dbReference type="Proteomes" id="UP000325081">
    <property type="component" value="Unassembled WGS sequence"/>
</dbReference>
<feature type="compositionally biased region" description="Polar residues" evidence="1">
    <location>
        <begin position="101"/>
        <end position="111"/>
    </location>
</feature>
<protein>
    <submittedName>
        <fullName evidence="2">DNA-directed RNA polymerase subunit beta</fullName>
    </submittedName>
</protein>
<organism evidence="2 3">
    <name type="scientific">Striga asiatica</name>
    <name type="common">Asiatic witchweed</name>
    <name type="synonym">Buchnera asiatica</name>
    <dbReference type="NCBI Taxonomy" id="4170"/>
    <lineage>
        <taxon>Eukaryota</taxon>
        <taxon>Viridiplantae</taxon>
        <taxon>Streptophyta</taxon>
        <taxon>Embryophyta</taxon>
        <taxon>Tracheophyta</taxon>
        <taxon>Spermatophyta</taxon>
        <taxon>Magnoliopsida</taxon>
        <taxon>eudicotyledons</taxon>
        <taxon>Gunneridae</taxon>
        <taxon>Pentapetalae</taxon>
        <taxon>asterids</taxon>
        <taxon>lamiids</taxon>
        <taxon>Lamiales</taxon>
        <taxon>Orobanchaceae</taxon>
        <taxon>Buchnereae</taxon>
        <taxon>Striga</taxon>
    </lineage>
</organism>
<evidence type="ECO:0000256" key="1">
    <source>
        <dbReference type="SAM" id="MobiDB-lite"/>
    </source>
</evidence>
<accession>A0A5A7RI58</accession>